<evidence type="ECO:0000313" key="8">
    <source>
        <dbReference type="Proteomes" id="UP001652582"/>
    </source>
</evidence>
<feature type="domain" description="C2H2-type" evidence="7">
    <location>
        <begin position="487"/>
        <end position="515"/>
    </location>
</feature>
<keyword evidence="3 5" id="KW-0863">Zinc-finger</keyword>
<dbReference type="InterPro" id="IPR022755">
    <property type="entry name" value="Znf_C2H2_jaz"/>
</dbReference>
<dbReference type="Pfam" id="PF12171">
    <property type="entry name" value="zf-C2H2_jaz"/>
    <property type="match status" value="1"/>
</dbReference>
<sequence>MGTTEATHYCLGCLSHSDDKQTGSYSIQSEALKAVLQVDNIMLCYMCMKFLLKSEQFIQNVQRNQKYLENFENIADSTRFVTQELVSLSVVSLYSFNLTCDSDDLEMPIVTEISSQTNEVAVKLEPKVELSLEYLGQEFVDEHDFQKSAIKEEKCILDNFKEENGQTLDNISLRQPKKVLKMKKIINKTKSAYKENRQVKEKKEKVKQQQKLGKDLNIQKLNISLEQCMKDRQTMREDPKYKNLYYKCEDCIKGYNFKESYDTHMEVHSKERGEFECEICKWRTNTTQKLLVHKQYHHIRYRCGECGLTRINRFTVKDHYIATHLNSVCQYKCSHCSKVFKRQVSLKKHLAFVHGNNKRIECKYCSKTFAHKEGIKSHIILKHPTTEEASGQTVTHHVCKECGAGFITPCLLKNHMTKHSEKRDFYCVECDKGFKTNNALKNHLKRAVPHVNYLELKLQCEHCEKRFGVTRDLERHTNKVHLNRRPYQCDKCERAYITMWALSQHKRFTHEGQKRPLKYPCSFCDKIFAGSGARKVHMRTHTGERPYACTKCAATFSQSAALATHNKLVHLRLTRDGQPKKQAASS</sequence>
<name>A0ABM3M156_BICAN</name>
<dbReference type="PROSITE" id="PS50157">
    <property type="entry name" value="ZINC_FINGER_C2H2_2"/>
    <property type="match status" value="9"/>
</dbReference>
<dbReference type="InterPro" id="IPR036236">
    <property type="entry name" value="Znf_C2H2_sf"/>
</dbReference>
<dbReference type="Proteomes" id="UP001652582">
    <property type="component" value="Chromosome 25"/>
</dbReference>
<organism evidence="8 9">
    <name type="scientific">Bicyclus anynana</name>
    <name type="common">Squinting bush brown butterfly</name>
    <dbReference type="NCBI Taxonomy" id="110368"/>
    <lineage>
        <taxon>Eukaryota</taxon>
        <taxon>Metazoa</taxon>
        <taxon>Ecdysozoa</taxon>
        <taxon>Arthropoda</taxon>
        <taxon>Hexapoda</taxon>
        <taxon>Insecta</taxon>
        <taxon>Pterygota</taxon>
        <taxon>Neoptera</taxon>
        <taxon>Endopterygota</taxon>
        <taxon>Lepidoptera</taxon>
        <taxon>Glossata</taxon>
        <taxon>Ditrysia</taxon>
        <taxon>Papilionoidea</taxon>
        <taxon>Nymphalidae</taxon>
        <taxon>Satyrinae</taxon>
        <taxon>Satyrini</taxon>
        <taxon>Mycalesina</taxon>
        <taxon>Bicyclus</taxon>
    </lineage>
</organism>
<dbReference type="PROSITE" id="PS00028">
    <property type="entry name" value="ZINC_FINGER_C2H2_1"/>
    <property type="match status" value="8"/>
</dbReference>
<dbReference type="Gene3D" id="3.30.160.60">
    <property type="entry name" value="Classic Zinc Finger"/>
    <property type="match status" value="6"/>
</dbReference>
<evidence type="ECO:0000256" key="6">
    <source>
        <dbReference type="SAM" id="Coils"/>
    </source>
</evidence>
<gene>
    <name evidence="9" type="primary">LOC112049582</name>
</gene>
<feature type="domain" description="C2H2-type" evidence="7">
    <location>
        <begin position="331"/>
        <end position="359"/>
    </location>
</feature>
<evidence type="ECO:0000256" key="1">
    <source>
        <dbReference type="ARBA" id="ARBA00022723"/>
    </source>
</evidence>
<feature type="domain" description="C2H2-type" evidence="7">
    <location>
        <begin position="360"/>
        <end position="388"/>
    </location>
</feature>
<dbReference type="SMART" id="SM00355">
    <property type="entry name" value="ZnF_C2H2"/>
    <property type="match status" value="11"/>
</dbReference>
<dbReference type="GeneID" id="112049582"/>
<proteinExistence type="predicted"/>
<feature type="coiled-coil region" evidence="6">
    <location>
        <begin position="189"/>
        <end position="238"/>
    </location>
</feature>
<dbReference type="InterPro" id="IPR013087">
    <property type="entry name" value="Znf_C2H2_type"/>
</dbReference>
<feature type="domain" description="C2H2-type" evidence="7">
    <location>
        <begin position="547"/>
        <end position="570"/>
    </location>
</feature>
<evidence type="ECO:0000259" key="7">
    <source>
        <dbReference type="PROSITE" id="PS50157"/>
    </source>
</evidence>
<evidence type="ECO:0000256" key="2">
    <source>
        <dbReference type="ARBA" id="ARBA00022737"/>
    </source>
</evidence>
<feature type="domain" description="C2H2-type" evidence="7">
    <location>
        <begin position="458"/>
        <end position="486"/>
    </location>
</feature>
<feature type="domain" description="C2H2-type" evidence="7">
    <location>
        <begin position="519"/>
        <end position="546"/>
    </location>
</feature>
<evidence type="ECO:0000313" key="9">
    <source>
        <dbReference type="RefSeq" id="XP_052745130.1"/>
    </source>
</evidence>
<dbReference type="PANTHER" id="PTHR24379">
    <property type="entry name" value="KRAB AND ZINC FINGER DOMAIN-CONTAINING"/>
    <property type="match status" value="1"/>
</dbReference>
<evidence type="ECO:0000256" key="3">
    <source>
        <dbReference type="ARBA" id="ARBA00022771"/>
    </source>
</evidence>
<dbReference type="Pfam" id="PF00096">
    <property type="entry name" value="zf-C2H2"/>
    <property type="match status" value="3"/>
</dbReference>
<keyword evidence="1" id="KW-0479">Metal-binding</keyword>
<evidence type="ECO:0000256" key="4">
    <source>
        <dbReference type="ARBA" id="ARBA00022833"/>
    </source>
</evidence>
<feature type="domain" description="C2H2-type" evidence="7">
    <location>
        <begin position="425"/>
        <end position="455"/>
    </location>
</feature>
<accession>A0ABM3M156</accession>
<feature type="domain" description="C2H2-type" evidence="7">
    <location>
        <begin position="397"/>
        <end position="424"/>
    </location>
</feature>
<keyword evidence="6" id="KW-0175">Coiled coil</keyword>
<keyword evidence="4" id="KW-0862">Zinc</keyword>
<dbReference type="PANTHER" id="PTHR24379:SF121">
    <property type="entry name" value="C2H2-TYPE DOMAIN-CONTAINING PROTEIN"/>
    <property type="match status" value="1"/>
</dbReference>
<feature type="domain" description="C2H2-type" evidence="7">
    <location>
        <begin position="246"/>
        <end position="273"/>
    </location>
</feature>
<dbReference type="RefSeq" id="XP_052745130.1">
    <property type="nucleotide sequence ID" value="XM_052889170.1"/>
</dbReference>
<reference evidence="9" key="1">
    <citation type="submission" date="2025-08" db="UniProtKB">
        <authorList>
            <consortium name="RefSeq"/>
        </authorList>
    </citation>
    <scope>IDENTIFICATION</scope>
</reference>
<keyword evidence="2" id="KW-0677">Repeat</keyword>
<dbReference type="SUPFAM" id="SSF57667">
    <property type="entry name" value="beta-beta-alpha zinc fingers"/>
    <property type="match status" value="5"/>
</dbReference>
<protein>
    <submittedName>
        <fullName evidence="9">Zinc finger protein 85 isoform X1</fullName>
    </submittedName>
</protein>
<keyword evidence="8" id="KW-1185">Reference proteome</keyword>
<evidence type="ECO:0000256" key="5">
    <source>
        <dbReference type="PROSITE-ProRule" id="PRU00042"/>
    </source>
</evidence>